<keyword evidence="8 9" id="KW-0968">Cytoplasmic vesicle</keyword>
<evidence type="ECO:0000256" key="6">
    <source>
        <dbReference type="ARBA" id="ARBA00023034"/>
    </source>
</evidence>
<evidence type="ECO:0000256" key="1">
    <source>
        <dbReference type="ARBA" id="ARBA00004156"/>
    </source>
</evidence>
<dbReference type="GO" id="GO:0030117">
    <property type="term" value="C:membrane coat"/>
    <property type="evidence" value="ECO:0007669"/>
    <property type="project" value="InterPro"/>
</dbReference>
<keyword evidence="4 9" id="KW-0813">Transport</keyword>
<dbReference type="Pfam" id="PF02883">
    <property type="entry name" value="Alpha_adaptinC2"/>
    <property type="match status" value="1"/>
</dbReference>
<feature type="domain" description="GAE" evidence="10">
    <location>
        <begin position="741"/>
        <end position="859"/>
    </location>
</feature>
<dbReference type="PIRSF" id="PIRSF037094">
    <property type="entry name" value="AP1_complex_gamma"/>
    <property type="match status" value="1"/>
</dbReference>
<dbReference type="InterPro" id="IPR008152">
    <property type="entry name" value="Clathrin_a/b/g-adaptin_app_Ig"/>
</dbReference>
<evidence type="ECO:0000313" key="12">
    <source>
        <dbReference type="Proteomes" id="UP000694044"/>
    </source>
</evidence>
<dbReference type="Proteomes" id="UP000694044">
    <property type="component" value="Unassembled WGS sequence"/>
</dbReference>
<gene>
    <name evidence="11" type="primary">AP1G1</name>
    <name evidence="11" type="ORF">PHYPSEUDO_002904</name>
</gene>
<evidence type="ECO:0000313" key="11">
    <source>
        <dbReference type="EMBL" id="KAG7384216.1"/>
    </source>
</evidence>
<dbReference type="InterPro" id="IPR017107">
    <property type="entry name" value="AP1_complex_gsu"/>
</dbReference>
<dbReference type="AlphaFoldDB" id="A0A8T1VTG8"/>
<dbReference type="OrthoDB" id="28053at2759"/>
<dbReference type="GO" id="GO:0006886">
    <property type="term" value="P:intracellular protein transport"/>
    <property type="evidence" value="ECO:0007669"/>
    <property type="project" value="InterPro"/>
</dbReference>
<evidence type="ECO:0000256" key="2">
    <source>
        <dbReference type="ARBA" id="ARBA00004555"/>
    </source>
</evidence>
<accession>A0A8T1VTG8</accession>
<keyword evidence="12" id="KW-1185">Reference proteome</keyword>
<evidence type="ECO:0000256" key="5">
    <source>
        <dbReference type="ARBA" id="ARBA00022927"/>
    </source>
</evidence>
<comment type="subcellular location">
    <subcellularLocation>
        <location evidence="1">Cytoplasmic vesicle membrane</location>
    </subcellularLocation>
    <subcellularLocation>
        <location evidence="2">Golgi apparatus</location>
    </subcellularLocation>
</comment>
<evidence type="ECO:0000256" key="9">
    <source>
        <dbReference type="PIRNR" id="PIRNR037094"/>
    </source>
</evidence>
<dbReference type="EMBL" id="JAGDFM010000154">
    <property type="protein sequence ID" value="KAG7384216.1"/>
    <property type="molecule type" value="Genomic_DNA"/>
</dbReference>
<keyword evidence="6 9" id="KW-0333">Golgi apparatus</keyword>
<evidence type="ECO:0000256" key="7">
    <source>
        <dbReference type="ARBA" id="ARBA00023136"/>
    </source>
</evidence>
<dbReference type="PROSITE" id="PS50180">
    <property type="entry name" value="GAE"/>
    <property type="match status" value="1"/>
</dbReference>
<dbReference type="GO" id="GO:0016192">
    <property type="term" value="P:vesicle-mediated transport"/>
    <property type="evidence" value="ECO:0007669"/>
    <property type="project" value="InterPro"/>
</dbReference>
<evidence type="ECO:0000256" key="4">
    <source>
        <dbReference type="ARBA" id="ARBA00022448"/>
    </source>
</evidence>
<sequence length="862" mass="93308">MSQKLRDLIRGVRACKTAAEERAVIAKESALVRTAFKEQDRQYRHRNVAKLLFIHMLGYPSHFGQMECVKLIASPYFAEKRMGYLGLILLLTDQEDVLTLVTNSVKNDLNNQNHFIVALALMAVGNIASADMARDLVMDVDRHLRSDNEHLRKKAALAAIRVFTKVPDLVEDFTESILGLLRAKHHGVLLAGVQLITEVVLLDAENRKKFSSLVPKLVRQLRNLLSMGYSSEYDVSGIADPFLQVAILKLLRLLGKDNEEASEAMNDVLAQVATNTETAKTAGNAILYECVQTIMTIESDSGLRVLAINILGRFLLNRDNNIRYVALNTLSKVVTDDIAAVQRHTNTIVDCLKDPDTSIRQRALELIYSLVNSSNIQTLAREMLNYLVIASNEQKPELCSRIAGNPQINAVDRYAPSSRWHIDTLITMLSIAGSTLPDERICSSLITLIQRNTDLHPYVVHKLFWALHDDVSQLSLVHVGIWCVGEYSKFLLLDAPASEETLSDKSRVDENSIAELFKTILRHHGSTDITRAYSLNAMVKLTTRFSSPPGIAKLNSMISSFNSSMVLELQQRATEYTTLGQPQWSSLRNDVLANMPAIDASKVRSRNDDLASSAVGSADLLGDEDVGASSSSGNAAAVSKPVQAVTASASASLLDLDDIFGGGASTSSASTSFSASSSAPTAPPAVDLLADIFASGPAAPAPVPAAASFGSSNGGAATSGGNDLLGLMDFGTPSTAPVPPAANPPVRAYEKNGLTVDLEITKPNPDDKSVTYITATTRNSTAMPIEKFVFLAAFPKYIKLKMEPPSGDAVPPNNGGAVTQVVKIQNSLQGEKAVLMRVKLEFFVNGSKVEDMATVNNFPSNI</sequence>
<comment type="caution">
    <text evidence="11">The sequence shown here is derived from an EMBL/GenBank/DDBJ whole genome shotgun (WGS) entry which is preliminary data.</text>
</comment>
<dbReference type="GO" id="GO:0030659">
    <property type="term" value="C:cytoplasmic vesicle membrane"/>
    <property type="evidence" value="ECO:0007669"/>
    <property type="project" value="UniProtKB-SubCell"/>
</dbReference>
<dbReference type="InterPro" id="IPR002553">
    <property type="entry name" value="Clathrin/coatomer_adapt-like_N"/>
</dbReference>
<dbReference type="Pfam" id="PF01602">
    <property type="entry name" value="Adaptin_N"/>
    <property type="match status" value="1"/>
</dbReference>
<dbReference type="InterPro" id="IPR008153">
    <property type="entry name" value="GAE_dom"/>
</dbReference>
<dbReference type="SMART" id="SM00809">
    <property type="entry name" value="Alpha_adaptinC2"/>
    <property type="match status" value="1"/>
</dbReference>
<name>A0A8T1VTG8_9STRA</name>
<dbReference type="GO" id="GO:0005794">
    <property type="term" value="C:Golgi apparatus"/>
    <property type="evidence" value="ECO:0007669"/>
    <property type="project" value="UniProtKB-SubCell"/>
</dbReference>
<evidence type="ECO:0000256" key="3">
    <source>
        <dbReference type="ARBA" id="ARBA00006613"/>
    </source>
</evidence>
<reference evidence="11" key="1">
    <citation type="submission" date="2021-02" db="EMBL/GenBank/DDBJ databases">
        <authorList>
            <person name="Palmer J.M."/>
        </authorList>
    </citation>
    <scope>NUCLEOTIDE SEQUENCE</scope>
    <source>
        <strain evidence="11">SCRP734</strain>
    </source>
</reference>
<comment type="similarity">
    <text evidence="3 9">Belongs to the adaptor complexes large subunit family.</text>
</comment>
<keyword evidence="7 9" id="KW-0472">Membrane</keyword>
<evidence type="ECO:0000256" key="8">
    <source>
        <dbReference type="ARBA" id="ARBA00023329"/>
    </source>
</evidence>
<dbReference type="FunFam" id="1.25.10.10:FF:000030">
    <property type="entry name" value="AP-1 complex subunit gamma"/>
    <property type="match status" value="1"/>
</dbReference>
<dbReference type="InterPro" id="IPR050840">
    <property type="entry name" value="Adaptor_Complx_Large_Subunit"/>
</dbReference>
<proteinExistence type="inferred from homology"/>
<organism evidence="11 12">
    <name type="scientific">Phytophthora pseudosyringae</name>
    <dbReference type="NCBI Taxonomy" id="221518"/>
    <lineage>
        <taxon>Eukaryota</taxon>
        <taxon>Sar</taxon>
        <taxon>Stramenopiles</taxon>
        <taxon>Oomycota</taxon>
        <taxon>Peronosporomycetes</taxon>
        <taxon>Peronosporales</taxon>
        <taxon>Peronosporaceae</taxon>
        <taxon>Phytophthora</taxon>
    </lineage>
</organism>
<protein>
    <recommendedName>
        <fullName evidence="9">AP-1 complex subunit gamma</fullName>
    </recommendedName>
</protein>
<keyword evidence="5 9" id="KW-0653">Protein transport</keyword>
<dbReference type="PANTHER" id="PTHR22780">
    <property type="entry name" value="ADAPTIN, ALPHA/GAMMA/EPSILON"/>
    <property type="match status" value="1"/>
</dbReference>
<evidence type="ECO:0000259" key="10">
    <source>
        <dbReference type="PROSITE" id="PS50180"/>
    </source>
</evidence>